<name>A0A9D7T0W6_9BACT</name>
<dbReference type="SFLD" id="SFLDS00029">
    <property type="entry name" value="Radical_SAM"/>
    <property type="match status" value="1"/>
</dbReference>
<dbReference type="InterPro" id="IPR006638">
    <property type="entry name" value="Elp3/MiaA/NifB-like_rSAM"/>
</dbReference>
<accession>A0A9D7T0W6</accession>
<dbReference type="InterPro" id="IPR058240">
    <property type="entry name" value="rSAM_sf"/>
</dbReference>
<keyword evidence="6" id="KW-0547">Nucleotide-binding</keyword>
<evidence type="ECO:0000256" key="8">
    <source>
        <dbReference type="ARBA" id="ARBA00023014"/>
    </source>
</evidence>
<dbReference type="InterPro" id="IPR050105">
    <property type="entry name" value="MoCo_biosynth_MoaA/MoaC"/>
</dbReference>
<keyword evidence="4" id="KW-0949">S-adenosyl-L-methionine</keyword>
<evidence type="ECO:0000256" key="12">
    <source>
        <dbReference type="ARBA" id="ARBA00048697"/>
    </source>
</evidence>
<keyword evidence="9" id="KW-0342">GTP-binding</keyword>
<gene>
    <name evidence="14" type="primary">moaA</name>
    <name evidence="14" type="ORF">IPP15_18385</name>
</gene>
<evidence type="ECO:0000256" key="9">
    <source>
        <dbReference type="ARBA" id="ARBA00023134"/>
    </source>
</evidence>
<dbReference type="SMART" id="SM00729">
    <property type="entry name" value="Elp3"/>
    <property type="match status" value="1"/>
</dbReference>
<feature type="domain" description="Radical SAM core" evidence="13">
    <location>
        <begin position="5"/>
        <end position="218"/>
    </location>
</feature>
<dbReference type="InterPro" id="IPR000385">
    <property type="entry name" value="MoaA_NifB_PqqE_Fe-S-bd_CS"/>
</dbReference>
<dbReference type="SFLD" id="SFLDG01383">
    <property type="entry name" value="cyclic_pyranopterin_phosphate"/>
    <property type="match status" value="1"/>
</dbReference>
<evidence type="ECO:0000256" key="1">
    <source>
        <dbReference type="ARBA" id="ARBA00001966"/>
    </source>
</evidence>
<evidence type="ECO:0000256" key="3">
    <source>
        <dbReference type="ARBA" id="ARBA00022485"/>
    </source>
</evidence>
<dbReference type="CDD" id="cd01335">
    <property type="entry name" value="Radical_SAM"/>
    <property type="match status" value="1"/>
</dbReference>
<dbReference type="GO" id="GO:0046872">
    <property type="term" value="F:metal ion binding"/>
    <property type="evidence" value="ECO:0007669"/>
    <property type="project" value="UniProtKB-KW"/>
</dbReference>
<dbReference type="GO" id="GO:0061799">
    <property type="term" value="F:cyclic pyranopterin monophosphate synthase activity"/>
    <property type="evidence" value="ECO:0007669"/>
    <property type="project" value="TreeGrafter"/>
</dbReference>
<keyword evidence="11" id="KW-0456">Lyase</keyword>
<sequence length="327" mass="36680">MIYDNHGRIINYLRLSVTDRCNLRCLYCMPQQGLDWVPSGELMSYEEMLRLCSLLAQEGLEKVRITGGEPFIRRDLIHFLSALVKIKGIKKVSITTNGILLGPFIPTLKSLGIQSINLSLDTINRQRFFAITRRDELPAVMSTLESLLSHGMDVKINAVVMEGRNTEDIIELTGLTKELPVSVRFIEEMPFNGDGHDFSGLHWNHTRILEYIKAFYPDVQKIPDPPFSTSYNYSIPGHIGSFGIIAAYSRSFCGTCNRIRVTPQGTVKTCLYGEGVLNVKDLFREGLSDSAIKGKLMDVFQKRAADGWEADKIKSTEVHPSMSEIGG</sequence>
<dbReference type="InterPro" id="IPR040064">
    <property type="entry name" value="MoaA-like"/>
</dbReference>
<evidence type="ECO:0000256" key="7">
    <source>
        <dbReference type="ARBA" id="ARBA00023004"/>
    </source>
</evidence>
<dbReference type="SUPFAM" id="SSF102114">
    <property type="entry name" value="Radical SAM enzymes"/>
    <property type="match status" value="1"/>
</dbReference>
<dbReference type="CDD" id="cd21117">
    <property type="entry name" value="Twitch_MoaA"/>
    <property type="match status" value="1"/>
</dbReference>
<dbReference type="Proteomes" id="UP000808337">
    <property type="component" value="Unassembled WGS sequence"/>
</dbReference>
<proteinExistence type="predicted"/>
<dbReference type="Gene3D" id="3.20.20.70">
    <property type="entry name" value="Aldolase class I"/>
    <property type="match status" value="1"/>
</dbReference>
<evidence type="ECO:0000313" key="15">
    <source>
        <dbReference type="Proteomes" id="UP000808337"/>
    </source>
</evidence>
<dbReference type="EMBL" id="JADKGY010000029">
    <property type="protein sequence ID" value="MBK9984304.1"/>
    <property type="molecule type" value="Genomic_DNA"/>
</dbReference>
<keyword evidence="8" id="KW-0411">Iron-sulfur</keyword>
<evidence type="ECO:0000259" key="13">
    <source>
        <dbReference type="PROSITE" id="PS51918"/>
    </source>
</evidence>
<evidence type="ECO:0000256" key="11">
    <source>
        <dbReference type="ARBA" id="ARBA00023239"/>
    </source>
</evidence>
<dbReference type="GO" id="GO:0006777">
    <property type="term" value="P:Mo-molybdopterin cofactor biosynthetic process"/>
    <property type="evidence" value="ECO:0007669"/>
    <property type="project" value="UniProtKB-KW"/>
</dbReference>
<dbReference type="GO" id="GO:0051539">
    <property type="term" value="F:4 iron, 4 sulfur cluster binding"/>
    <property type="evidence" value="ECO:0007669"/>
    <property type="project" value="UniProtKB-KW"/>
</dbReference>
<dbReference type="InterPro" id="IPR013785">
    <property type="entry name" value="Aldolase_TIM"/>
</dbReference>
<protein>
    <recommendedName>
        <fullName evidence="2">GTP 3',8-cyclase</fullName>
        <ecNumber evidence="2">4.1.99.22</ecNumber>
    </recommendedName>
</protein>
<organism evidence="14 15">
    <name type="scientific">Candidatus Opimibacter skivensis</name>
    <dbReference type="NCBI Taxonomy" id="2982028"/>
    <lineage>
        <taxon>Bacteria</taxon>
        <taxon>Pseudomonadati</taxon>
        <taxon>Bacteroidota</taxon>
        <taxon>Saprospiria</taxon>
        <taxon>Saprospirales</taxon>
        <taxon>Saprospiraceae</taxon>
        <taxon>Candidatus Opimibacter</taxon>
    </lineage>
</organism>
<dbReference type="Pfam" id="PF06463">
    <property type="entry name" value="Mob_synth_C"/>
    <property type="match status" value="1"/>
</dbReference>
<dbReference type="SFLD" id="SFLDG01067">
    <property type="entry name" value="SPASM/twitch_domain_containing"/>
    <property type="match status" value="1"/>
</dbReference>
<dbReference type="InterPro" id="IPR007197">
    <property type="entry name" value="rSAM"/>
</dbReference>
<dbReference type="GO" id="GO:0061798">
    <property type="term" value="F:GTP 3',8'-cyclase activity"/>
    <property type="evidence" value="ECO:0007669"/>
    <property type="project" value="UniProtKB-EC"/>
</dbReference>
<dbReference type="GO" id="GO:0005525">
    <property type="term" value="F:GTP binding"/>
    <property type="evidence" value="ECO:0007669"/>
    <property type="project" value="UniProtKB-KW"/>
</dbReference>
<dbReference type="InterPro" id="IPR013483">
    <property type="entry name" value="MoaA"/>
</dbReference>
<keyword evidence="5" id="KW-0479">Metal-binding</keyword>
<dbReference type="PROSITE" id="PS01305">
    <property type="entry name" value="MOAA_NIFB_PQQE"/>
    <property type="match status" value="1"/>
</dbReference>
<evidence type="ECO:0000256" key="2">
    <source>
        <dbReference type="ARBA" id="ARBA00012167"/>
    </source>
</evidence>
<dbReference type="EC" id="4.1.99.22" evidence="2"/>
<dbReference type="PANTHER" id="PTHR22960">
    <property type="entry name" value="MOLYBDOPTERIN COFACTOR SYNTHESIS PROTEIN A"/>
    <property type="match status" value="1"/>
</dbReference>
<keyword evidence="7" id="KW-0408">Iron</keyword>
<dbReference type="Pfam" id="PF04055">
    <property type="entry name" value="Radical_SAM"/>
    <property type="match status" value="1"/>
</dbReference>
<dbReference type="PANTHER" id="PTHR22960:SF0">
    <property type="entry name" value="MOLYBDENUM COFACTOR BIOSYNTHESIS PROTEIN 1"/>
    <property type="match status" value="1"/>
</dbReference>
<evidence type="ECO:0000256" key="6">
    <source>
        <dbReference type="ARBA" id="ARBA00022741"/>
    </source>
</evidence>
<reference evidence="14 15" key="1">
    <citation type="submission" date="2020-10" db="EMBL/GenBank/DDBJ databases">
        <title>Connecting structure to function with the recovery of over 1000 high-quality activated sludge metagenome-assembled genomes encoding full-length rRNA genes using long-read sequencing.</title>
        <authorList>
            <person name="Singleton C.M."/>
            <person name="Petriglieri F."/>
            <person name="Kristensen J.M."/>
            <person name="Kirkegaard R.H."/>
            <person name="Michaelsen T.Y."/>
            <person name="Andersen M.H."/>
            <person name="Karst S.M."/>
            <person name="Dueholm M.S."/>
            <person name="Nielsen P.H."/>
            <person name="Albertsen M."/>
        </authorList>
    </citation>
    <scope>NUCLEOTIDE SEQUENCE [LARGE SCALE GENOMIC DNA]</scope>
    <source>
        <strain evidence="14">Ribe_18-Q3-R11-54_MAXAC.273</strain>
    </source>
</reference>
<dbReference type="SFLD" id="SFLDG01386">
    <property type="entry name" value="main_SPASM_domain-containing"/>
    <property type="match status" value="1"/>
</dbReference>
<comment type="caution">
    <text evidence="14">The sequence shown here is derived from an EMBL/GenBank/DDBJ whole genome shotgun (WGS) entry which is preliminary data.</text>
</comment>
<keyword evidence="3" id="KW-0004">4Fe-4S</keyword>
<comment type="cofactor">
    <cofactor evidence="1">
        <name>[4Fe-4S] cluster</name>
        <dbReference type="ChEBI" id="CHEBI:49883"/>
    </cofactor>
</comment>
<dbReference type="InterPro" id="IPR010505">
    <property type="entry name" value="MoaA_twitch"/>
</dbReference>
<evidence type="ECO:0000313" key="14">
    <source>
        <dbReference type="EMBL" id="MBK9984304.1"/>
    </source>
</evidence>
<evidence type="ECO:0000256" key="4">
    <source>
        <dbReference type="ARBA" id="ARBA00022691"/>
    </source>
</evidence>
<keyword evidence="10" id="KW-0501">Molybdenum cofactor biosynthesis</keyword>
<evidence type="ECO:0000256" key="10">
    <source>
        <dbReference type="ARBA" id="ARBA00023150"/>
    </source>
</evidence>
<dbReference type="NCBIfam" id="TIGR02666">
    <property type="entry name" value="moaA"/>
    <property type="match status" value="1"/>
</dbReference>
<comment type="catalytic activity">
    <reaction evidence="12">
        <text>GTP + AH2 + S-adenosyl-L-methionine = (8S)-3',8-cyclo-7,8-dihydroguanosine 5'-triphosphate + 5'-deoxyadenosine + L-methionine + A + H(+)</text>
        <dbReference type="Rhea" id="RHEA:49576"/>
        <dbReference type="ChEBI" id="CHEBI:13193"/>
        <dbReference type="ChEBI" id="CHEBI:15378"/>
        <dbReference type="ChEBI" id="CHEBI:17319"/>
        <dbReference type="ChEBI" id="CHEBI:17499"/>
        <dbReference type="ChEBI" id="CHEBI:37565"/>
        <dbReference type="ChEBI" id="CHEBI:57844"/>
        <dbReference type="ChEBI" id="CHEBI:59789"/>
        <dbReference type="ChEBI" id="CHEBI:131766"/>
        <dbReference type="EC" id="4.1.99.22"/>
    </reaction>
</comment>
<dbReference type="PROSITE" id="PS51918">
    <property type="entry name" value="RADICAL_SAM"/>
    <property type="match status" value="1"/>
</dbReference>
<dbReference type="AlphaFoldDB" id="A0A9D7T0W6"/>
<evidence type="ECO:0000256" key="5">
    <source>
        <dbReference type="ARBA" id="ARBA00022723"/>
    </source>
</evidence>